<keyword evidence="3" id="KW-1185">Reference proteome</keyword>
<keyword evidence="1" id="KW-0812">Transmembrane</keyword>
<name>A0A7J7IZZ3_BUGNE</name>
<protein>
    <submittedName>
        <fullName evidence="2">Uncharacterized protein</fullName>
    </submittedName>
</protein>
<proteinExistence type="predicted"/>
<dbReference type="EMBL" id="VXIV02003225">
    <property type="protein sequence ID" value="KAF6019489.1"/>
    <property type="molecule type" value="Genomic_DNA"/>
</dbReference>
<evidence type="ECO:0000256" key="1">
    <source>
        <dbReference type="SAM" id="Phobius"/>
    </source>
</evidence>
<keyword evidence="1" id="KW-0472">Membrane</keyword>
<dbReference type="Proteomes" id="UP000593567">
    <property type="component" value="Unassembled WGS sequence"/>
</dbReference>
<reference evidence="2" key="1">
    <citation type="submission" date="2020-06" db="EMBL/GenBank/DDBJ databases">
        <title>Draft genome of Bugula neritina, a colonial animal packing powerful symbionts and potential medicines.</title>
        <authorList>
            <person name="Rayko M."/>
        </authorList>
    </citation>
    <scope>NUCLEOTIDE SEQUENCE [LARGE SCALE GENOMIC DNA]</scope>
    <source>
        <strain evidence="2">Kwan_BN1</strain>
    </source>
</reference>
<comment type="caution">
    <text evidence="2">The sequence shown here is derived from an EMBL/GenBank/DDBJ whole genome shotgun (WGS) entry which is preliminary data.</text>
</comment>
<organism evidence="2 3">
    <name type="scientific">Bugula neritina</name>
    <name type="common">Brown bryozoan</name>
    <name type="synonym">Sertularia neritina</name>
    <dbReference type="NCBI Taxonomy" id="10212"/>
    <lineage>
        <taxon>Eukaryota</taxon>
        <taxon>Metazoa</taxon>
        <taxon>Spiralia</taxon>
        <taxon>Lophotrochozoa</taxon>
        <taxon>Bryozoa</taxon>
        <taxon>Gymnolaemata</taxon>
        <taxon>Cheilostomatida</taxon>
        <taxon>Flustrina</taxon>
        <taxon>Buguloidea</taxon>
        <taxon>Bugulidae</taxon>
        <taxon>Bugula</taxon>
    </lineage>
</organism>
<sequence length="66" mass="7764">MFLLKFMILLNIQCLRLIILSSLIICVLGSNFVTRQSRKASVHEQERLKHVQRQVIFYKFLNASIT</sequence>
<dbReference type="AlphaFoldDB" id="A0A7J7IZZ3"/>
<keyword evidence="1" id="KW-1133">Transmembrane helix</keyword>
<evidence type="ECO:0000313" key="2">
    <source>
        <dbReference type="EMBL" id="KAF6019489.1"/>
    </source>
</evidence>
<evidence type="ECO:0000313" key="3">
    <source>
        <dbReference type="Proteomes" id="UP000593567"/>
    </source>
</evidence>
<gene>
    <name evidence="2" type="ORF">EB796_022194</name>
</gene>
<accession>A0A7J7IZZ3</accession>
<feature type="transmembrane region" description="Helical" evidence="1">
    <location>
        <begin position="6"/>
        <end position="29"/>
    </location>
</feature>